<dbReference type="Pfam" id="PF00482">
    <property type="entry name" value="T2SSF"/>
    <property type="match status" value="1"/>
</dbReference>
<evidence type="ECO:0000313" key="9">
    <source>
        <dbReference type="EMBL" id="UOF91301.1"/>
    </source>
</evidence>
<feature type="coiled-coil region" evidence="6">
    <location>
        <begin position="239"/>
        <end position="266"/>
    </location>
</feature>
<evidence type="ECO:0000256" key="5">
    <source>
        <dbReference type="ARBA" id="ARBA00023136"/>
    </source>
</evidence>
<feature type="transmembrane region" description="Helical" evidence="7">
    <location>
        <begin position="102"/>
        <end position="119"/>
    </location>
</feature>
<feature type="transmembrane region" description="Helical" evidence="7">
    <location>
        <begin position="125"/>
        <end position="142"/>
    </location>
</feature>
<evidence type="ECO:0000256" key="7">
    <source>
        <dbReference type="SAM" id="Phobius"/>
    </source>
</evidence>
<dbReference type="RefSeq" id="WP_347437990.1">
    <property type="nucleotide sequence ID" value="NZ_CP089291.1"/>
</dbReference>
<evidence type="ECO:0000256" key="1">
    <source>
        <dbReference type="ARBA" id="ARBA00004651"/>
    </source>
</evidence>
<dbReference type="PANTHER" id="PTHR35007">
    <property type="entry name" value="INTEGRAL MEMBRANE PROTEIN-RELATED"/>
    <property type="match status" value="1"/>
</dbReference>
<keyword evidence="6" id="KW-0175">Coiled coil</keyword>
<feature type="transmembrane region" description="Helical" evidence="7">
    <location>
        <begin position="6"/>
        <end position="26"/>
    </location>
</feature>
<comment type="subcellular location">
    <subcellularLocation>
        <location evidence="1">Cell membrane</location>
        <topology evidence="1">Multi-pass membrane protein</topology>
    </subcellularLocation>
</comment>
<dbReference type="Proteomes" id="UP000830167">
    <property type="component" value="Chromosome"/>
</dbReference>
<organism evidence="9 10">
    <name type="scientific">Fodinisporobacter ferrooxydans</name>
    <dbReference type="NCBI Taxonomy" id="2901836"/>
    <lineage>
        <taxon>Bacteria</taxon>
        <taxon>Bacillati</taxon>
        <taxon>Bacillota</taxon>
        <taxon>Bacilli</taxon>
        <taxon>Bacillales</taxon>
        <taxon>Alicyclobacillaceae</taxon>
        <taxon>Fodinisporobacter</taxon>
    </lineage>
</organism>
<evidence type="ECO:0000256" key="2">
    <source>
        <dbReference type="ARBA" id="ARBA00022475"/>
    </source>
</evidence>
<feature type="transmembrane region" description="Helical" evidence="7">
    <location>
        <begin position="269"/>
        <end position="288"/>
    </location>
</feature>
<protein>
    <submittedName>
        <fullName evidence="9">Type II secretion system F family protein</fullName>
    </submittedName>
</protein>
<feature type="domain" description="Type II secretion system protein GspF" evidence="8">
    <location>
        <begin position="161"/>
        <end position="284"/>
    </location>
</feature>
<sequence length="328" mass="37384">MTAKILIIIGSFSFFLVLFALLGSRFTRKSRRLKQRLARMIQPRPAIVDAEEEKTSSQTQVVPMSKKLLQRFSRQFAGKLFLQGWEKKLEQAAIPFTPEEFFIIRLFAGAVFAFLAYVFGQRLLVVSLAAFGVGYWLPDRYVKIRKEKRLRQFSLQLPNALGTMANAMRAGFSFLQSLKMIGQEMPDPIAVEMNRTLREMNLNIPVEDAFRNLLERLPNRDLELVVSALLVQRTTGGNLAELLESMQETLQERVRIQEELRTLTAQGRMSAWIITLLPVVLIGLIDMMNPAYFTPMLTSPIGWAMIGFAIVSGTLGWLVIRKIIRIEV</sequence>
<gene>
    <name evidence="9" type="ORF">LSG31_03320</name>
</gene>
<dbReference type="InterPro" id="IPR042094">
    <property type="entry name" value="T2SS_GspF_sf"/>
</dbReference>
<evidence type="ECO:0000256" key="3">
    <source>
        <dbReference type="ARBA" id="ARBA00022692"/>
    </source>
</evidence>
<dbReference type="PANTHER" id="PTHR35007:SF1">
    <property type="entry name" value="PILUS ASSEMBLY PROTEIN"/>
    <property type="match status" value="1"/>
</dbReference>
<keyword evidence="3 7" id="KW-0812">Transmembrane</keyword>
<evidence type="ECO:0000256" key="6">
    <source>
        <dbReference type="SAM" id="Coils"/>
    </source>
</evidence>
<evidence type="ECO:0000256" key="4">
    <source>
        <dbReference type="ARBA" id="ARBA00022989"/>
    </source>
</evidence>
<dbReference type="InterPro" id="IPR018076">
    <property type="entry name" value="T2SS_GspF_dom"/>
</dbReference>
<accession>A0ABY4CLB7</accession>
<proteinExistence type="predicted"/>
<feature type="transmembrane region" description="Helical" evidence="7">
    <location>
        <begin position="300"/>
        <end position="320"/>
    </location>
</feature>
<name>A0ABY4CLB7_9BACL</name>
<dbReference type="Gene3D" id="1.20.81.30">
    <property type="entry name" value="Type II secretion system (T2SS), domain F"/>
    <property type="match status" value="1"/>
</dbReference>
<keyword evidence="2" id="KW-1003">Cell membrane</keyword>
<dbReference type="EMBL" id="CP089291">
    <property type="protein sequence ID" value="UOF91301.1"/>
    <property type="molecule type" value="Genomic_DNA"/>
</dbReference>
<evidence type="ECO:0000259" key="8">
    <source>
        <dbReference type="Pfam" id="PF00482"/>
    </source>
</evidence>
<reference evidence="9" key="1">
    <citation type="submission" date="2021-12" db="EMBL/GenBank/DDBJ databases">
        <title>Alicyclobacillaceae gen. nov., sp. nov., isolated from chalcocite enrichment system.</title>
        <authorList>
            <person name="Jiang Z."/>
        </authorList>
    </citation>
    <scope>NUCLEOTIDE SEQUENCE</scope>
    <source>
        <strain evidence="9">MYW30-H2</strain>
    </source>
</reference>
<keyword evidence="10" id="KW-1185">Reference proteome</keyword>
<evidence type="ECO:0000313" key="10">
    <source>
        <dbReference type="Proteomes" id="UP000830167"/>
    </source>
</evidence>
<keyword evidence="5 7" id="KW-0472">Membrane</keyword>
<keyword evidence="4 7" id="KW-1133">Transmembrane helix</keyword>